<keyword evidence="1" id="KW-0560">Oxidoreductase</keyword>
<evidence type="ECO:0000259" key="2">
    <source>
        <dbReference type="SMART" id="SM00903"/>
    </source>
</evidence>
<dbReference type="PANTHER" id="PTHR30466">
    <property type="entry name" value="FLAVIN REDUCTASE"/>
    <property type="match status" value="1"/>
</dbReference>
<dbReference type="SUPFAM" id="SSF50475">
    <property type="entry name" value="FMN-binding split barrel"/>
    <property type="match status" value="1"/>
</dbReference>
<dbReference type="InterPro" id="IPR002563">
    <property type="entry name" value="Flavin_Rdtase-like_dom"/>
</dbReference>
<dbReference type="Pfam" id="PF01613">
    <property type="entry name" value="Flavin_Reduct"/>
    <property type="match status" value="1"/>
</dbReference>
<dbReference type="InterPro" id="IPR050268">
    <property type="entry name" value="NADH-dep_flavin_reductase"/>
</dbReference>
<dbReference type="PANTHER" id="PTHR30466:SF1">
    <property type="entry name" value="FMN REDUCTASE (NADH) RUTF"/>
    <property type="match status" value="1"/>
</dbReference>
<reference evidence="3 4" key="1">
    <citation type="submission" date="2024-02" db="EMBL/GenBank/DDBJ databases">
        <title>Roseibium algae sp. nov., isolated from marine alga (Grateloupia sp.), showing potential in myo-inositol conversion.</title>
        <authorList>
            <person name="Wang Y."/>
        </authorList>
    </citation>
    <scope>NUCLEOTIDE SEQUENCE [LARGE SCALE GENOMIC DNA]</scope>
    <source>
        <strain evidence="3 4">H3510</strain>
    </source>
</reference>
<evidence type="ECO:0000313" key="3">
    <source>
        <dbReference type="EMBL" id="MEJ8475497.1"/>
    </source>
</evidence>
<dbReference type="EMBL" id="JBAKIA010000011">
    <property type="protein sequence ID" value="MEJ8475497.1"/>
    <property type="molecule type" value="Genomic_DNA"/>
</dbReference>
<proteinExistence type="predicted"/>
<keyword evidence="4" id="KW-1185">Reference proteome</keyword>
<feature type="domain" description="Flavin reductase like" evidence="2">
    <location>
        <begin position="27"/>
        <end position="174"/>
    </location>
</feature>
<dbReference type="SMART" id="SM00903">
    <property type="entry name" value="Flavin_Reduct"/>
    <property type="match status" value="1"/>
</dbReference>
<evidence type="ECO:0000313" key="4">
    <source>
        <dbReference type="Proteomes" id="UP001385499"/>
    </source>
</evidence>
<sequence>MKSTHAQEGQDMTKSFPLDQLTFREAMSRIATAVHVVTTDGPGGRTGATVSAVCSVSDDPASILVCVNKTSRTHGAIVQNRVFCVNTLDESHQDISDAFAGRGDLAMDKRFDSAHWTSLATGCPGLDEARLSIDCEVQSITEVGTHSVIIGTVADIRMNEPGNSLMYVRRGYHSLAK</sequence>
<dbReference type="Proteomes" id="UP001385499">
    <property type="component" value="Unassembled WGS sequence"/>
</dbReference>
<dbReference type="InterPro" id="IPR012349">
    <property type="entry name" value="Split_barrel_FMN-bd"/>
</dbReference>
<accession>A0ABU8TNJ8</accession>
<organism evidence="3 4">
    <name type="scientific">Roseibium algae</name>
    <dbReference type="NCBI Taxonomy" id="3123038"/>
    <lineage>
        <taxon>Bacteria</taxon>
        <taxon>Pseudomonadati</taxon>
        <taxon>Pseudomonadota</taxon>
        <taxon>Alphaproteobacteria</taxon>
        <taxon>Hyphomicrobiales</taxon>
        <taxon>Stappiaceae</taxon>
        <taxon>Roseibium</taxon>
    </lineage>
</organism>
<gene>
    <name evidence="3" type="ORF">V6575_15480</name>
</gene>
<protein>
    <submittedName>
        <fullName evidence="3">Flavin reductase</fullName>
    </submittedName>
</protein>
<dbReference type="Gene3D" id="2.30.110.10">
    <property type="entry name" value="Electron Transport, Fmn-binding Protein, Chain A"/>
    <property type="match status" value="1"/>
</dbReference>
<name>A0ABU8TNJ8_9HYPH</name>
<comment type="caution">
    <text evidence="3">The sequence shown here is derived from an EMBL/GenBank/DDBJ whole genome shotgun (WGS) entry which is preliminary data.</text>
</comment>
<evidence type="ECO:0000256" key="1">
    <source>
        <dbReference type="ARBA" id="ARBA00023002"/>
    </source>
</evidence>